<keyword evidence="7" id="KW-1185">Reference proteome</keyword>
<dbReference type="InterPro" id="IPR050884">
    <property type="entry name" value="CNP_phosphodiesterase-III"/>
</dbReference>
<dbReference type="OrthoDB" id="9784378at2"/>
<reference evidence="6 7" key="1">
    <citation type="submission" date="2013-12" db="EMBL/GenBank/DDBJ databases">
        <authorList>
            <consortium name="DOE Joint Genome Institute"/>
            <person name="Muyzer G."/>
            <person name="Huntemann M."/>
            <person name="Han J."/>
            <person name="Chen A."/>
            <person name="Kyrpides N."/>
            <person name="Mavromatis K."/>
            <person name="Markowitz V."/>
            <person name="Palaniappan K."/>
            <person name="Ivanova N."/>
            <person name="Schaumberg A."/>
            <person name="Pati A."/>
            <person name="Liolios K."/>
            <person name="Nordberg H.P."/>
            <person name="Cantor M.N."/>
            <person name="Hua S.X."/>
            <person name="Woyke T."/>
        </authorList>
    </citation>
    <scope>NUCLEOTIDE SEQUENCE [LARGE SCALE GENOMIC DNA]</scope>
    <source>
        <strain evidence="6 7">ARh 1</strain>
    </source>
</reference>
<evidence type="ECO:0000313" key="6">
    <source>
        <dbReference type="EMBL" id="AHE99494.1"/>
    </source>
</evidence>
<dbReference type="HOGENOM" id="CLU_070320_0_0_6"/>
<evidence type="ECO:0000256" key="3">
    <source>
        <dbReference type="ARBA" id="ARBA00023004"/>
    </source>
</evidence>
<sequence>MATTPPTATLVQITDTHLGRSPRPLRPGYPDSDAQLEAVLADIEARLPPAALLLVTGDLAEDPEAQAYRRLEARLAALGAPILALAGNHDDPGLARQTFVAAGHGFDGDIRLGNWLIVGLDSCWPGHTAGRLRPEELDRLEECLARHPECWVLVAVHHPVVPVGSLWLDAIGLRNGSDLLAVLERHPRVRACVFGHIHQPFDAMHGHIRLLGSPSTCVQFLPGSEDFALDPDDAGYRVLTLHPDGRLETDVRRVAGTGPLPA</sequence>
<dbReference type="SUPFAM" id="SSF56300">
    <property type="entry name" value="Metallo-dependent phosphatases"/>
    <property type="match status" value="1"/>
</dbReference>
<evidence type="ECO:0000256" key="2">
    <source>
        <dbReference type="ARBA" id="ARBA00022801"/>
    </source>
</evidence>
<keyword evidence="3" id="KW-0408">Iron</keyword>
<dbReference type="GO" id="GO:0016787">
    <property type="term" value="F:hydrolase activity"/>
    <property type="evidence" value="ECO:0007669"/>
    <property type="project" value="UniProtKB-KW"/>
</dbReference>
<dbReference type="PANTHER" id="PTHR42988:SF2">
    <property type="entry name" value="CYCLIC NUCLEOTIDE PHOSPHODIESTERASE CBUA0032-RELATED"/>
    <property type="match status" value="1"/>
</dbReference>
<keyword evidence="1" id="KW-0479">Metal-binding</keyword>
<dbReference type="Gene3D" id="3.60.21.10">
    <property type="match status" value="1"/>
</dbReference>
<dbReference type="Pfam" id="PF00149">
    <property type="entry name" value="Metallophos"/>
    <property type="match status" value="1"/>
</dbReference>
<evidence type="ECO:0000256" key="4">
    <source>
        <dbReference type="ARBA" id="ARBA00025742"/>
    </source>
</evidence>
<dbReference type="InterPro" id="IPR004843">
    <property type="entry name" value="Calcineurin-like_PHP"/>
</dbReference>
<dbReference type="AlphaFoldDB" id="W0DLM0"/>
<dbReference type="GO" id="GO:0046872">
    <property type="term" value="F:metal ion binding"/>
    <property type="evidence" value="ECO:0007669"/>
    <property type="project" value="UniProtKB-KW"/>
</dbReference>
<evidence type="ECO:0000256" key="1">
    <source>
        <dbReference type="ARBA" id="ARBA00022723"/>
    </source>
</evidence>
<accession>W0DLM0</accession>
<keyword evidence="2" id="KW-0378">Hydrolase</keyword>
<dbReference type="STRING" id="713585.THITH_15750"/>
<name>W0DLM0_9GAMM</name>
<dbReference type="PANTHER" id="PTHR42988">
    <property type="entry name" value="PHOSPHOHYDROLASE"/>
    <property type="match status" value="1"/>
</dbReference>
<dbReference type="EMBL" id="CP007029">
    <property type="protein sequence ID" value="AHE99494.1"/>
    <property type="molecule type" value="Genomic_DNA"/>
</dbReference>
<dbReference type="InterPro" id="IPR029052">
    <property type="entry name" value="Metallo-depent_PP-like"/>
</dbReference>
<dbReference type="Proteomes" id="UP000005289">
    <property type="component" value="Chromosome"/>
</dbReference>
<dbReference type="KEGG" id="tti:THITH_15750"/>
<evidence type="ECO:0000313" key="7">
    <source>
        <dbReference type="Proteomes" id="UP000005289"/>
    </source>
</evidence>
<organism evidence="6 7">
    <name type="scientific">Thioalkalivibrio paradoxus ARh 1</name>
    <dbReference type="NCBI Taxonomy" id="713585"/>
    <lineage>
        <taxon>Bacteria</taxon>
        <taxon>Pseudomonadati</taxon>
        <taxon>Pseudomonadota</taxon>
        <taxon>Gammaproteobacteria</taxon>
        <taxon>Chromatiales</taxon>
        <taxon>Ectothiorhodospiraceae</taxon>
        <taxon>Thioalkalivibrio</taxon>
    </lineage>
</organism>
<feature type="domain" description="Calcineurin-like phosphoesterase" evidence="5">
    <location>
        <begin position="9"/>
        <end position="200"/>
    </location>
</feature>
<proteinExistence type="inferred from homology"/>
<gene>
    <name evidence="6" type="ORF">THITH_15750</name>
</gene>
<protein>
    <submittedName>
        <fullName evidence="6">Phosphoesterase</fullName>
    </submittedName>
</protein>
<comment type="similarity">
    <text evidence="4">Belongs to the cyclic nucleotide phosphodiesterase class-III family.</text>
</comment>
<evidence type="ECO:0000259" key="5">
    <source>
        <dbReference type="Pfam" id="PF00149"/>
    </source>
</evidence>